<dbReference type="Proteomes" id="UP001341840">
    <property type="component" value="Unassembled WGS sequence"/>
</dbReference>
<accession>A0ABU6ZUX3</accession>
<organism evidence="1 2">
    <name type="scientific">Stylosanthes scabra</name>
    <dbReference type="NCBI Taxonomy" id="79078"/>
    <lineage>
        <taxon>Eukaryota</taxon>
        <taxon>Viridiplantae</taxon>
        <taxon>Streptophyta</taxon>
        <taxon>Embryophyta</taxon>
        <taxon>Tracheophyta</taxon>
        <taxon>Spermatophyta</taxon>
        <taxon>Magnoliopsida</taxon>
        <taxon>eudicotyledons</taxon>
        <taxon>Gunneridae</taxon>
        <taxon>Pentapetalae</taxon>
        <taxon>rosids</taxon>
        <taxon>fabids</taxon>
        <taxon>Fabales</taxon>
        <taxon>Fabaceae</taxon>
        <taxon>Papilionoideae</taxon>
        <taxon>50 kb inversion clade</taxon>
        <taxon>dalbergioids sensu lato</taxon>
        <taxon>Dalbergieae</taxon>
        <taxon>Pterocarpus clade</taxon>
        <taxon>Stylosanthes</taxon>
    </lineage>
</organism>
<protein>
    <submittedName>
        <fullName evidence="1">Uncharacterized protein</fullName>
    </submittedName>
</protein>
<evidence type="ECO:0000313" key="2">
    <source>
        <dbReference type="Proteomes" id="UP001341840"/>
    </source>
</evidence>
<reference evidence="1 2" key="1">
    <citation type="journal article" date="2023" name="Plants (Basel)">
        <title>Bridging the Gap: Combining Genomics and Transcriptomics Approaches to Understand Stylosanthes scabra, an Orphan Legume from the Brazilian Caatinga.</title>
        <authorList>
            <person name="Ferreira-Neto J.R.C."/>
            <person name="da Silva M.D."/>
            <person name="Binneck E."/>
            <person name="de Melo N.F."/>
            <person name="da Silva R.H."/>
            <person name="de Melo A.L.T.M."/>
            <person name="Pandolfi V."/>
            <person name="Bustamante F.O."/>
            <person name="Brasileiro-Vidal A.C."/>
            <person name="Benko-Iseppon A.M."/>
        </authorList>
    </citation>
    <scope>NUCLEOTIDE SEQUENCE [LARGE SCALE GENOMIC DNA]</scope>
    <source>
        <tissue evidence="1">Leaves</tissue>
    </source>
</reference>
<dbReference type="EMBL" id="JASCZI010273995">
    <property type="protein sequence ID" value="MED6225581.1"/>
    <property type="molecule type" value="Genomic_DNA"/>
</dbReference>
<name>A0ABU6ZUX3_9FABA</name>
<keyword evidence="2" id="KW-1185">Reference proteome</keyword>
<comment type="caution">
    <text evidence="1">The sequence shown here is derived from an EMBL/GenBank/DDBJ whole genome shotgun (WGS) entry which is preliminary data.</text>
</comment>
<proteinExistence type="predicted"/>
<sequence>MVNVGELEVGMPNGCQERKMNVLGCSMARRKSRASIELGVQNLKDFKSGLLNRFDKAPSRLRLRNLMNCLGSSRVGWSPNRFVFTQISNLTFEKPSESILPLLNRLQRVLEGSRGLDAQPTATADHRE</sequence>
<evidence type="ECO:0000313" key="1">
    <source>
        <dbReference type="EMBL" id="MED6225581.1"/>
    </source>
</evidence>
<gene>
    <name evidence="1" type="ORF">PIB30_094949</name>
</gene>